<protein>
    <recommendedName>
        <fullName evidence="4">Odorant receptor</fullName>
    </recommendedName>
</protein>
<keyword evidence="3" id="KW-1185">Reference proteome</keyword>
<dbReference type="Proteomes" id="UP001162162">
    <property type="component" value="Unassembled WGS sequence"/>
</dbReference>
<organism evidence="2 3">
    <name type="scientific">Aromia moschata</name>
    <dbReference type="NCBI Taxonomy" id="1265417"/>
    <lineage>
        <taxon>Eukaryota</taxon>
        <taxon>Metazoa</taxon>
        <taxon>Ecdysozoa</taxon>
        <taxon>Arthropoda</taxon>
        <taxon>Hexapoda</taxon>
        <taxon>Insecta</taxon>
        <taxon>Pterygota</taxon>
        <taxon>Neoptera</taxon>
        <taxon>Endopterygota</taxon>
        <taxon>Coleoptera</taxon>
        <taxon>Polyphaga</taxon>
        <taxon>Cucujiformia</taxon>
        <taxon>Chrysomeloidea</taxon>
        <taxon>Cerambycidae</taxon>
        <taxon>Cerambycinae</taxon>
        <taxon>Callichromatini</taxon>
        <taxon>Aromia</taxon>
    </lineage>
</organism>
<feature type="transmembrane region" description="Helical" evidence="1">
    <location>
        <begin position="37"/>
        <end position="61"/>
    </location>
</feature>
<evidence type="ECO:0000313" key="2">
    <source>
        <dbReference type="EMBL" id="KAJ8936708.1"/>
    </source>
</evidence>
<accession>A0AAV8XF91</accession>
<gene>
    <name evidence="2" type="ORF">NQ318_020320</name>
</gene>
<evidence type="ECO:0000256" key="1">
    <source>
        <dbReference type="SAM" id="Phobius"/>
    </source>
</evidence>
<reference evidence="2" key="1">
    <citation type="journal article" date="2023" name="Insect Mol. Biol.">
        <title>Genome sequencing provides insights into the evolution of gene families encoding plant cell wall-degrading enzymes in longhorned beetles.</title>
        <authorList>
            <person name="Shin N.R."/>
            <person name="Okamura Y."/>
            <person name="Kirsch R."/>
            <person name="Pauchet Y."/>
        </authorList>
    </citation>
    <scope>NUCLEOTIDE SEQUENCE</scope>
    <source>
        <strain evidence="2">AMC_N1</strain>
    </source>
</reference>
<evidence type="ECO:0000313" key="3">
    <source>
        <dbReference type="Proteomes" id="UP001162162"/>
    </source>
</evidence>
<proteinExistence type="predicted"/>
<name>A0AAV8XF91_9CUCU</name>
<dbReference type="EMBL" id="JAPWTK010000720">
    <property type="protein sequence ID" value="KAJ8936708.1"/>
    <property type="molecule type" value="Genomic_DNA"/>
</dbReference>
<comment type="caution">
    <text evidence="2">The sequence shown here is derived from an EMBL/GenBank/DDBJ whole genome shotgun (WGS) entry which is preliminary data.</text>
</comment>
<keyword evidence="1" id="KW-0472">Membrane</keyword>
<dbReference type="AlphaFoldDB" id="A0AAV8XF91"/>
<keyword evidence="1" id="KW-0812">Transmembrane</keyword>
<sequence length="127" mass="15172">MNGYAEDYFFLNRWILRCVGIWPLDNRNRTVERLYKAYSITMFLYFAIYEAADVVSLFYMYKNEDAFIKSLSMVATHLLGGLKGICFRHFSDKILDMIRTLESNDLKYEDCEDKNFFSRKTFKSMQV</sequence>
<evidence type="ECO:0008006" key="4">
    <source>
        <dbReference type="Google" id="ProtNLM"/>
    </source>
</evidence>
<keyword evidence="1" id="KW-1133">Transmembrane helix</keyword>